<dbReference type="OrthoDB" id="9795496at2"/>
<dbReference type="Proteomes" id="UP000596977">
    <property type="component" value="Unassembled WGS sequence"/>
</dbReference>
<dbReference type="CDD" id="cd15904">
    <property type="entry name" value="TSPO_MBR"/>
    <property type="match status" value="1"/>
</dbReference>
<dbReference type="InterPro" id="IPR004307">
    <property type="entry name" value="TspO_MBR"/>
</dbReference>
<feature type="transmembrane region" description="Helical" evidence="6">
    <location>
        <begin position="53"/>
        <end position="72"/>
    </location>
</feature>
<keyword evidence="3 6" id="KW-0812">Transmembrane</keyword>
<dbReference type="FunFam" id="1.20.1260.100:FF:000001">
    <property type="entry name" value="translocator protein 2"/>
    <property type="match status" value="1"/>
</dbReference>
<comment type="similarity">
    <text evidence="2">Belongs to the TspO/BZRP family.</text>
</comment>
<evidence type="ECO:0000313" key="7">
    <source>
        <dbReference type="EMBL" id="GGA49944.1"/>
    </source>
</evidence>
<comment type="subcellular location">
    <subcellularLocation>
        <location evidence="1">Membrane</location>
        <topology evidence="1">Multi-pass membrane protein</topology>
    </subcellularLocation>
</comment>
<dbReference type="Gene3D" id="1.20.1260.100">
    <property type="entry name" value="TspO/MBR protein"/>
    <property type="match status" value="1"/>
</dbReference>
<name>A0A916VXQ5_9HYPH</name>
<dbReference type="EMBL" id="BMKB01000003">
    <property type="protein sequence ID" value="GGA49944.1"/>
    <property type="molecule type" value="Genomic_DNA"/>
</dbReference>
<comment type="caution">
    <text evidence="7">The sequence shown here is derived from an EMBL/GenBank/DDBJ whole genome shotgun (WGS) entry which is preliminary data.</text>
</comment>
<dbReference type="PANTHER" id="PTHR10057">
    <property type="entry name" value="PERIPHERAL-TYPE BENZODIAZEPINE RECEPTOR"/>
    <property type="match status" value="1"/>
</dbReference>
<accession>A0A916VXQ5</accession>
<sequence length="160" mass="17563">MEATLDSLRKPGPLIALIAFLMVVLGVGTLIGTQTAPGAWYEALEKPPFNPPNWVFGPVWFFLYILIAIAGWRTALREPIGIAMALWIGQILLNWAWSPTFFQAQMLWGALAIIIPMLGAIVGFILVSWSRDKMAALCFVPYAGWVTFATLLNGSLAVLN</sequence>
<feature type="transmembrane region" description="Helical" evidence="6">
    <location>
        <begin position="136"/>
        <end position="159"/>
    </location>
</feature>
<protein>
    <submittedName>
        <fullName evidence="7">Tryptophan-rich sensory protein</fullName>
    </submittedName>
</protein>
<dbReference type="GO" id="GO:0016020">
    <property type="term" value="C:membrane"/>
    <property type="evidence" value="ECO:0007669"/>
    <property type="project" value="UniProtKB-SubCell"/>
</dbReference>
<evidence type="ECO:0000256" key="4">
    <source>
        <dbReference type="ARBA" id="ARBA00022989"/>
    </source>
</evidence>
<feature type="transmembrane region" description="Helical" evidence="6">
    <location>
        <begin position="109"/>
        <end position="129"/>
    </location>
</feature>
<dbReference type="PIRSF" id="PIRSF005859">
    <property type="entry name" value="PBR"/>
    <property type="match status" value="1"/>
</dbReference>
<evidence type="ECO:0000256" key="5">
    <source>
        <dbReference type="ARBA" id="ARBA00023136"/>
    </source>
</evidence>
<keyword evidence="4 6" id="KW-1133">Transmembrane helix</keyword>
<evidence type="ECO:0000256" key="1">
    <source>
        <dbReference type="ARBA" id="ARBA00004141"/>
    </source>
</evidence>
<dbReference type="GO" id="GO:0033013">
    <property type="term" value="P:tetrapyrrole metabolic process"/>
    <property type="evidence" value="ECO:0007669"/>
    <property type="project" value="UniProtKB-ARBA"/>
</dbReference>
<evidence type="ECO:0000256" key="2">
    <source>
        <dbReference type="ARBA" id="ARBA00007524"/>
    </source>
</evidence>
<feature type="transmembrane region" description="Helical" evidence="6">
    <location>
        <begin position="79"/>
        <end position="97"/>
    </location>
</feature>
<reference evidence="7 8" key="1">
    <citation type="journal article" date="2014" name="Int. J. Syst. Evol. Microbiol.">
        <title>Complete genome sequence of Corynebacterium casei LMG S-19264T (=DSM 44701T), isolated from a smear-ripened cheese.</title>
        <authorList>
            <consortium name="US DOE Joint Genome Institute (JGI-PGF)"/>
            <person name="Walter F."/>
            <person name="Albersmeier A."/>
            <person name="Kalinowski J."/>
            <person name="Ruckert C."/>
        </authorList>
    </citation>
    <scope>NUCLEOTIDE SEQUENCE [LARGE SCALE GENOMIC DNA]</scope>
    <source>
        <strain evidence="7 8">CGMCC 1.15896</strain>
    </source>
</reference>
<gene>
    <name evidence="7" type="primary">tspO</name>
    <name evidence="7" type="ORF">GCM10011499_19820</name>
</gene>
<feature type="transmembrane region" description="Helical" evidence="6">
    <location>
        <begin position="12"/>
        <end position="33"/>
    </location>
</feature>
<dbReference type="Pfam" id="PF03073">
    <property type="entry name" value="TspO_MBR"/>
    <property type="match status" value="1"/>
</dbReference>
<dbReference type="InterPro" id="IPR038330">
    <property type="entry name" value="TspO/MBR-related_sf"/>
</dbReference>
<organism evidence="7 8">
    <name type="scientific">Pelagibacterium lentulum</name>
    <dbReference type="NCBI Taxonomy" id="2029865"/>
    <lineage>
        <taxon>Bacteria</taxon>
        <taxon>Pseudomonadati</taxon>
        <taxon>Pseudomonadota</taxon>
        <taxon>Alphaproteobacteria</taxon>
        <taxon>Hyphomicrobiales</taxon>
        <taxon>Devosiaceae</taxon>
        <taxon>Pelagibacterium</taxon>
    </lineage>
</organism>
<dbReference type="PANTHER" id="PTHR10057:SF0">
    <property type="entry name" value="TRANSLOCATOR PROTEIN"/>
    <property type="match status" value="1"/>
</dbReference>
<keyword evidence="8" id="KW-1185">Reference proteome</keyword>
<dbReference type="RefSeq" id="WP_127074319.1">
    <property type="nucleotide sequence ID" value="NZ_BMKB01000003.1"/>
</dbReference>
<keyword evidence="5 6" id="KW-0472">Membrane</keyword>
<evidence type="ECO:0000256" key="3">
    <source>
        <dbReference type="ARBA" id="ARBA00022692"/>
    </source>
</evidence>
<evidence type="ECO:0000313" key="8">
    <source>
        <dbReference type="Proteomes" id="UP000596977"/>
    </source>
</evidence>
<proteinExistence type="inferred from homology"/>
<dbReference type="AlphaFoldDB" id="A0A916VXQ5"/>
<evidence type="ECO:0000256" key="6">
    <source>
        <dbReference type="SAM" id="Phobius"/>
    </source>
</evidence>